<feature type="chain" id="PRO_5015338994" description="Amine oxidase domain-containing protein" evidence="1">
    <location>
        <begin position="18"/>
        <end position="463"/>
    </location>
</feature>
<dbReference type="OrthoDB" id="2781456at2759"/>
<name>A0A2R6P0F9_9APHY</name>
<protein>
    <recommendedName>
        <fullName evidence="4">Amine oxidase domain-containing protein</fullName>
    </recommendedName>
</protein>
<evidence type="ECO:0000256" key="1">
    <source>
        <dbReference type="SAM" id="SignalP"/>
    </source>
</evidence>
<sequence>MKSVLSLFAASAAVASAASTNPVCIVGAGPTGLTIANGLENKGHSTVIFEKNSEAGGKCQSYYDPSGQFHPMGALLFSNATFTETLKVVLQTNMTYYPFGYAGTAQDWLFDWRTGVVTLAPGSSAQLYPFIKADIDRYIAFWNQNIQPIWADIGYKTSIPHEYTVPFAQWLLKNNYKAELVGLFETGMVPYGYGDVNETPAIYMFKYFTPDILLFFAGQHLGYLVDYNQVFLKYSQSSVKGKLHVSTNITKIDRSGNYPIITYTDTTTRSVTQKCSKIVLAFPPVMHALEAAHLDLSPEESAVFSPIGTTQYWSGAVNVATGNNAAFSAIAFEPAGQPSAFLPLFNSSSIASSWSWGQYRGSQTVDEAKQLLVSTISKFNKDPNNATALPRPITPEDVRDFKAWDYFPHYDTAQLNEGFYSKFNMLQGQKNTYYASGLNGFEMVEFAIRAGQDIVNTYFPKVI</sequence>
<accession>A0A2R6P0F9</accession>
<proteinExistence type="predicted"/>
<dbReference type="Gene3D" id="3.30.70.1990">
    <property type="match status" value="1"/>
</dbReference>
<dbReference type="Proteomes" id="UP000186601">
    <property type="component" value="Unassembled WGS sequence"/>
</dbReference>
<dbReference type="STRING" id="98765.A0A2R6P0F9"/>
<keyword evidence="1" id="KW-0732">Signal</keyword>
<dbReference type="Gene3D" id="3.50.50.60">
    <property type="entry name" value="FAD/NAD(P)-binding domain"/>
    <property type="match status" value="1"/>
</dbReference>
<evidence type="ECO:0008006" key="4">
    <source>
        <dbReference type="Google" id="ProtNLM"/>
    </source>
</evidence>
<dbReference type="InterPro" id="IPR036188">
    <property type="entry name" value="FAD/NAD-bd_sf"/>
</dbReference>
<feature type="signal peptide" evidence="1">
    <location>
        <begin position="1"/>
        <end position="17"/>
    </location>
</feature>
<evidence type="ECO:0000313" key="2">
    <source>
        <dbReference type="EMBL" id="PSR82347.1"/>
    </source>
</evidence>
<dbReference type="EMBL" id="MLYV02000589">
    <property type="protein sequence ID" value="PSR82347.1"/>
    <property type="molecule type" value="Genomic_DNA"/>
</dbReference>
<organism evidence="2 3">
    <name type="scientific">Hermanssonia centrifuga</name>
    <dbReference type="NCBI Taxonomy" id="98765"/>
    <lineage>
        <taxon>Eukaryota</taxon>
        <taxon>Fungi</taxon>
        <taxon>Dikarya</taxon>
        <taxon>Basidiomycota</taxon>
        <taxon>Agaricomycotina</taxon>
        <taxon>Agaricomycetes</taxon>
        <taxon>Polyporales</taxon>
        <taxon>Meruliaceae</taxon>
        <taxon>Hermanssonia</taxon>
    </lineage>
</organism>
<dbReference type="AlphaFoldDB" id="A0A2R6P0F9"/>
<dbReference type="SUPFAM" id="SSF51905">
    <property type="entry name" value="FAD/NAD(P)-binding domain"/>
    <property type="match status" value="1"/>
</dbReference>
<reference evidence="2 3" key="1">
    <citation type="submission" date="2018-02" db="EMBL/GenBank/DDBJ databases">
        <title>Genome sequence of the basidiomycete white-rot fungus Phlebia centrifuga.</title>
        <authorList>
            <person name="Granchi Z."/>
            <person name="Peng M."/>
            <person name="de Vries R.P."/>
            <person name="Hilden K."/>
            <person name="Makela M.R."/>
            <person name="Grigoriev I."/>
            <person name="Riley R."/>
        </authorList>
    </citation>
    <scope>NUCLEOTIDE SEQUENCE [LARGE SCALE GENOMIC DNA]</scope>
    <source>
        <strain evidence="2 3">FBCC195</strain>
    </source>
</reference>
<comment type="caution">
    <text evidence="2">The sequence shown here is derived from an EMBL/GenBank/DDBJ whole genome shotgun (WGS) entry which is preliminary data.</text>
</comment>
<evidence type="ECO:0000313" key="3">
    <source>
        <dbReference type="Proteomes" id="UP000186601"/>
    </source>
</evidence>
<dbReference type="PRINTS" id="PR00419">
    <property type="entry name" value="ADXRDTASE"/>
</dbReference>
<dbReference type="Gene3D" id="1.10.405.20">
    <property type="match status" value="1"/>
</dbReference>
<keyword evidence="3" id="KW-1185">Reference proteome</keyword>
<gene>
    <name evidence="2" type="ORF">PHLCEN_2v6090</name>
</gene>
<dbReference type="Pfam" id="PF13450">
    <property type="entry name" value="NAD_binding_8"/>
    <property type="match status" value="1"/>
</dbReference>